<dbReference type="GeneID" id="54585090"/>
<sequence length="216" mass="23183">MATTTVLGLTLTLTPPLLTTLRLLPLLSATASLTHAYCEWLTTTSFLHPPATSSRLTRSIVKPSSSNSTSTPQIPTNNTAALEAAKDILIPVWFVNFFHTGLYSVIGFNSLTTSSALANLFLFPDGLGGEGKMWYTAGLVAALAHYAFVPGVMGSVERLFTLCVRRARGGEVEEEETGAAARSVREWVGVHRVRWGTVDAWAWGCFLVGVVGVLTP</sequence>
<keyword evidence="1" id="KW-0812">Transmembrane</keyword>
<name>A0A6A6HSA7_9PLEO</name>
<reference evidence="2" key="1">
    <citation type="journal article" date="2020" name="Stud. Mycol.">
        <title>101 Dothideomycetes genomes: a test case for predicting lifestyles and emergence of pathogens.</title>
        <authorList>
            <person name="Haridas S."/>
            <person name="Albert R."/>
            <person name="Binder M."/>
            <person name="Bloem J."/>
            <person name="Labutti K."/>
            <person name="Salamov A."/>
            <person name="Andreopoulos B."/>
            <person name="Baker S."/>
            <person name="Barry K."/>
            <person name="Bills G."/>
            <person name="Bluhm B."/>
            <person name="Cannon C."/>
            <person name="Castanera R."/>
            <person name="Culley D."/>
            <person name="Daum C."/>
            <person name="Ezra D."/>
            <person name="Gonzalez J."/>
            <person name="Henrissat B."/>
            <person name="Kuo A."/>
            <person name="Liang C."/>
            <person name="Lipzen A."/>
            <person name="Lutzoni F."/>
            <person name="Magnuson J."/>
            <person name="Mondo S."/>
            <person name="Nolan M."/>
            <person name="Ohm R."/>
            <person name="Pangilinan J."/>
            <person name="Park H.-J."/>
            <person name="Ramirez L."/>
            <person name="Alfaro M."/>
            <person name="Sun H."/>
            <person name="Tritt A."/>
            <person name="Yoshinaga Y."/>
            <person name="Zwiers L.-H."/>
            <person name="Turgeon B."/>
            <person name="Goodwin S."/>
            <person name="Spatafora J."/>
            <person name="Crous P."/>
            <person name="Grigoriev I."/>
        </authorList>
    </citation>
    <scope>NUCLEOTIDE SEQUENCE</scope>
    <source>
        <strain evidence="2">CBS 122368</strain>
    </source>
</reference>
<keyword evidence="1" id="KW-0472">Membrane</keyword>
<keyword evidence="3" id="KW-1185">Reference proteome</keyword>
<dbReference type="EMBL" id="ML987216">
    <property type="protein sequence ID" value="KAF2240668.1"/>
    <property type="molecule type" value="Genomic_DNA"/>
</dbReference>
<keyword evidence="1" id="KW-1133">Transmembrane helix</keyword>
<dbReference type="OrthoDB" id="1523883at2759"/>
<evidence type="ECO:0000313" key="2">
    <source>
        <dbReference type="EMBL" id="KAF2240668.1"/>
    </source>
</evidence>
<evidence type="ECO:0008006" key="4">
    <source>
        <dbReference type="Google" id="ProtNLM"/>
    </source>
</evidence>
<feature type="transmembrane region" description="Helical" evidence="1">
    <location>
        <begin position="134"/>
        <end position="153"/>
    </location>
</feature>
<organism evidence="2 3">
    <name type="scientific">Trematosphaeria pertusa</name>
    <dbReference type="NCBI Taxonomy" id="390896"/>
    <lineage>
        <taxon>Eukaryota</taxon>
        <taxon>Fungi</taxon>
        <taxon>Dikarya</taxon>
        <taxon>Ascomycota</taxon>
        <taxon>Pezizomycotina</taxon>
        <taxon>Dothideomycetes</taxon>
        <taxon>Pleosporomycetidae</taxon>
        <taxon>Pleosporales</taxon>
        <taxon>Massarineae</taxon>
        <taxon>Trematosphaeriaceae</taxon>
        <taxon>Trematosphaeria</taxon>
    </lineage>
</organism>
<accession>A0A6A6HSA7</accession>
<gene>
    <name evidence="2" type="ORF">BU26DRAFT_544903</name>
</gene>
<evidence type="ECO:0000256" key="1">
    <source>
        <dbReference type="SAM" id="Phobius"/>
    </source>
</evidence>
<proteinExistence type="predicted"/>
<dbReference type="Proteomes" id="UP000800094">
    <property type="component" value="Unassembled WGS sequence"/>
</dbReference>
<evidence type="ECO:0000313" key="3">
    <source>
        <dbReference type="Proteomes" id="UP000800094"/>
    </source>
</evidence>
<feature type="transmembrane region" description="Helical" evidence="1">
    <location>
        <begin position="101"/>
        <end position="122"/>
    </location>
</feature>
<dbReference type="RefSeq" id="XP_033675672.1">
    <property type="nucleotide sequence ID" value="XM_033831760.1"/>
</dbReference>
<protein>
    <recommendedName>
        <fullName evidence="4">DUF1772-domain-containing protein</fullName>
    </recommendedName>
</protein>
<dbReference type="AlphaFoldDB" id="A0A6A6HSA7"/>